<sequence>MAAAAPNVQPDFAALSAHLIGAATEINRITQIQPNMLNDLRTHLVGSITAAKTELRADIATVEARIRNEIRDQSHLSIIRIYNACSMANAAIRYPSNLNHNNMPTTKAELPNLDHQRAVVLAGQLNLEFNANIPTPALCTLIIEHLCAF</sequence>
<name>A0A9W8K3T0_9AGAR</name>
<evidence type="ECO:0000313" key="1">
    <source>
        <dbReference type="EMBL" id="KAJ3510604.1"/>
    </source>
</evidence>
<reference evidence="1" key="1">
    <citation type="submission" date="2022-07" db="EMBL/GenBank/DDBJ databases">
        <title>Genome Sequence of Agrocybe chaxingu.</title>
        <authorList>
            <person name="Buettner E."/>
        </authorList>
    </citation>
    <scope>NUCLEOTIDE SEQUENCE</scope>
    <source>
        <strain evidence="1">MP-N11</strain>
    </source>
</reference>
<comment type="caution">
    <text evidence="1">The sequence shown here is derived from an EMBL/GenBank/DDBJ whole genome shotgun (WGS) entry which is preliminary data.</text>
</comment>
<protein>
    <submittedName>
        <fullName evidence="1">Uncharacterized protein</fullName>
    </submittedName>
</protein>
<evidence type="ECO:0000313" key="2">
    <source>
        <dbReference type="Proteomes" id="UP001148786"/>
    </source>
</evidence>
<gene>
    <name evidence="1" type="ORF">NLJ89_g4576</name>
</gene>
<keyword evidence="2" id="KW-1185">Reference proteome</keyword>
<dbReference type="AlphaFoldDB" id="A0A9W8K3T0"/>
<accession>A0A9W8K3T0</accession>
<dbReference type="Proteomes" id="UP001148786">
    <property type="component" value="Unassembled WGS sequence"/>
</dbReference>
<proteinExistence type="predicted"/>
<organism evidence="1 2">
    <name type="scientific">Agrocybe chaxingu</name>
    <dbReference type="NCBI Taxonomy" id="84603"/>
    <lineage>
        <taxon>Eukaryota</taxon>
        <taxon>Fungi</taxon>
        <taxon>Dikarya</taxon>
        <taxon>Basidiomycota</taxon>
        <taxon>Agaricomycotina</taxon>
        <taxon>Agaricomycetes</taxon>
        <taxon>Agaricomycetidae</taxon>
        <taxon>Agaricales</taxon>
        <taxon>Agaricineae</taxon>
        <taxon>Strophariaceae</taxon>
        <taxon>Agrocybe</taxon>
    </lineage>
</organism>
<dbReference type="EMBL" id="JANKHO010000386">
    <property type="protein sequence ID" value="KAJ3510604.1"/>
    <property type="molecule type" value="Genomic_DNA"/>
</dbReference>